<organism evidence="1 2">
    <name type="scientific">Candidatus Raymondbacteria bacterium RIFOXYD12_FULL_49_13</name>
    <dbReference type="NCBI Taxonomy" id="1817890"/>
    <lineage>
        <taxon>Bacteria</taxon>
        <taxon>Raymondiibacteriota</taxon>
    </lineage>
</organism>
<reference evidence="1 2" key="1">
    <citation type="journal article" date="2016" name="Nat. Commun.">
        <title>Thousands of microbial genomes shed light on interconnected biogeochemical processes in an aquifer system.</title>
        <authorList>
            <person name="Anantharaman K."/>
            <person name="Brown C.T."/>
            <person name="Hug L.A."/>
            <person name="Sharon I."/>
            <person name="Castelle C.J."/>
            <person name="Probst A.J."/>
            <person name="Thomas B.C."/>
            <person name="Singh A."/>
            <person name="Wilkins M.J."/>
            <person name="Karaoz U."/>
            <person name="Brodie E.L."/>
            <person name="Williams K.H."/>
            <person name="Hubbard S.S."/>
            <person name="Banfield J.F."/>
        </authorList>
    </citation>
    <scope>NUCLEOTIDE SEQUENCE [LARGE SCALE GENOMIC DNA]</scope>
</reference>
<evidence type="ECO:0000313" key="1">
    <source>
        <dbReference type="EMBL" id="OGK02247.1"/>
    </source>
</evidence>
<proteinExistence type="predicted"/>
<protein>
    <submittedName>
        <fullName evidence="1">Uncharacterized protein</fullName>
    </submittedName>
</protein>
<dbReference type="EMBL" id="MFYX01000110">
    <property type="protein sequence ID" value="OGK02247.1"/>
    <property type="molecule type" value="Genomic_DNA"/>
</dbReference>
<name>A0A1F7F6U9_UNCRA</name>
<evidence type="ECO:0000313" key="2">
    <source>
        <dbReference type="Proteomes" id="UP000179243"/>
    </source>
</evidence>
<accession>A0A1F7F6U9</accession>
<gene>
    <name evidence="1" type="ORF">A2519_16335</name>
</gene>
<sequence>MKRISVNEITEGMVLAKPVVGSGGNILLGEGTELRTTLISRLRNWGVPFVVIQSQEGEITEEKITASLDTKRQEVERVFEQVKNHPLMAIIYEATKEHFGKAS</sequence>
<comment type="caution">
    <text evidence="1">The sequence shown here is derived from an EMBL/GenBank/DDBJ whole genome shotgun (WGS) entry which is preliminary data.</text>
</comment>
<dbReference type="Proteomes" id="UP000179243">
    <property type="component" value="Unassembled WGS sequence"/>
</dbReference>
<dbReference type="AlphaFoldDB" id="A0A1F7F6U9"/>